<evidence type="ECO:0000313" key="2">
    <source>
        <dbReference type="EMBL" id="CAF4241816.1"/>
    </source>
</evidence>
<feature type="non-terminal residue" evidence="2">
    <location>
        <position position="23"/>
    </location>
</feature>
<comment type="caution">
    <text evidence="2">The sequence shown here is derived from an EMBL/GenBank/DDBJ whole genome shotgun (WGS) entry which is preliminary data.</text>
</comment>
<gene>
    <name evidence="2" type="ORF">OTI717_LOCUS40117</name>
</gene>
<evidence type="ECO:0000256" key="1">
    <source>
        <dbReference type="SAM" id="MobiDB-lite"/>
    </source>
</evidence>
<proteinExistence type="predicted"/>
<feature type="region of interest" description="Disordered" evidence="1">
    <location>
        <begin position="1"/>
        <end position="23"/>
    </location>
</feature>
<dbReference type="Proteomes" id="UP000663823">
    <property type="component" value="Unassembled WGS sequence"/>
</dbReference>
<name>A0A820E6S1_9BILA</name>
<evidence type="ECO:0000313" key="3">
    <source>
        <dbReference type="Proteomes" id="UP000663823"/>
    </source>
</evidence>
<organism evidence="2 3">
    <name type="scientific">Rotaria sordida</name>
    <dbReference type="NCBI Taxonomy" id="392033"/>
    <lineage>
        <taxon>Eukaryota</taxon>
        <taxon>Metazoa</taxon>
        <taxon>Spiralia</taxon>
        <taxon>Gnathifera</taxon>
        <taxon>Rotifera</taxon>
        <taxon>Eurotatoria</taxon>
        <taxon>Bdelloidea</taxon>
        <taxon>Philodinida</taxon>
        <taxon>Philodinidae</taxon>
        <taxon>Rotaria</taxon>
    </lineage>
</organism>
<dbReference type="AlphaFoldDB" id="A0A820E6S1"/>
<protein>
    <submittedName>
        <fullName evidence="2">Uncharacterized protein</fullName>
    </submittedName>
</protein>
<sequence length="23" mass="2359">MAGQQPGTTWQANGNHESGAETS</sequence>
<dbReference type="EMBL" id="CAJOAX010030099">
    <property type="protein sequence ID" value="CAF4241816.1"/>
    <property type="molecule type" value="Genomic_DNA"/>
</dbReference>
<reference evidence="2" key="1">
    <citation type="submission" date="2021-02" db="EMBL/GenBank/DDBJ databases">
        <authorList>
            <person name="Nowell W R."/>
        </authorList>
    </citation>
    <scope>NUCLEOTIDE SEQUENCE</scope>
</reference>
<accession>A0A820E6S1</accession>